<sequence length="42" mass="4801">MGVGHTEPPGGVCAKIFYQIDSVCSTFLCVRFHFTMNHFREH</sequence>
<accession>A0A8S5P521</accession>
<dbReference type="EMBL" id="BK015343">
    <property type="protein sequence ID" value="DAE02231.1"/>
    <property type="molecule type" value="Genomic_DNA"/>
</dbReference>
<evidence type="ECO:0000313" key="1">
    <source>
        <dbReference type="EMBL" id="DAE02231.1"/>
    </source>
</evidence>
<name>A0A8S5P521_9CAUD</name>
<proteinExistence type="predicted"/>
<reference evidence="1" key="1">
    <citation type="journal article" date="2021" name="Proc. Natl. Acad. Sci. U.S.A.">
        <title>A Catalog of Tens of Thousands of Viruses from Human Metagenomes Reveals Hidden Associations with Chronic Diseases.</title>
        <authorList>
            <person name="Tisza M.J."/>
            <person name="Buck C.B."/>
        </authorList>
    </citation>
    <scope>NUCLEOTIDE SEQUENCE</scope>
    <source>
        <strain evidence="1">Ctiil21</strain>
    </source>
</reference>
<organism evidence="1">
    <name type="scientific">Myoviridae sp. ctiil21</name>
    <dbReference type="NCBI Taxonomy" id="2825153"/>
    <lineage>
        <taxon>Viruses</taxon>
        <taxon>Duplodnaviria</taxon>
        <taxon>Heunggongvirae</taxon>
        <taxon>Uroviricota</taxon>
        <taxon>Caudoviricetes</taxon>
    </lineage>
</organism>
<protein>
    <submittedName>
        <fullName evidence="1">Uncharacterized protein</fullName>
    </submittedName>
</protein>